<name>A0ABV1IFQ7_9ACTN</name>
<keyword evidence="3" id="KW-0173">Coenzyme A biosynthesis</keyword>
<evidence type="ECO:0000256" key="2">
    <source>
        <dbReference type="ARBA" id="ARBA00022840"/>
    </source>
</evidence>
<protein>
    <recommendedName>
        <fullName evidence="3 4">Dephospho-CoA kinase</fullName>
        <ecNumber evidence="3 4">2.7.1.24</ecNumber>
    </recommendedName>
    <alternativeName>
        <fullName evidence="3">Dephosphocoenzyme A kinase</fullName>
    </alternativeName>
</protein>
<organism evidence="5 6">
    <name type="scientific">Paratractidigestivibacter faecalis</name>
    <dbReference type="NCBI Taxonomy" id="2292441"/>
    <lineage>
        <taxon>Bacteria</taxon>
        <taxon>Bacillati</taxon>
        <taxon>Actinomycetota</taxon>
        <taxon>Coriobacteriia</taxon>
        <taxon>Coriobacteriales</taxon>
        <taxon>Atopobiaceae</taxon>
        <taxon>Paratractidigestivibacter</taxon>
    </lineage>
</organism>
<evidence type="ECO:0000256" key="3">
    <source>
        <dbReference type="HAMAP-Rule" id="MF_00376"/>
    </source>
</evidence>
<gene>
    <name evidence="3 5" type="primary">coaE</name>
    <name evidence="5" type="ORF">AAAT05_05175</name>
</gene>
<evidence type="ECO:0000313" key="5">
    <source>
        <dbReference type="EMBL" id="MEQ2637734.1"/>
    </source>
</evidence>
<comment type="similarity">
    <text evidence="3">Belongs to the CoaE family.</text>
</comment>
<keyword evidence="3" id="KW-0963">Cytoplasm</keyword>
<accession>A0ABV1IFQ7</accession>
<comment type="function">
    <text evidence="3">Catalyzes the phosphorylation of the 3'-hydroxyl group of dephosphocoenzyme A to form coenzyme A.</text>
</comment>
<dbReference type="PANTHER" id="PTHR10695">
    <property type="entry name" value="DEPHOSPHO-COA KINASE-RELATED"/>
    <property type="match status" value="1"/>
</dbReference>
<dbReference type="EC" id="2.7.1.24" evidence="3 4"/>
<sequence>MYTVFLAGGIASGKSSVARELERRGAWRIDLDQVSRAVLEPGSDCLPEIADAFGDDLLDPQTGELDRGLLAARAFADPASCALLEKIEMPHIKRMLVRTLEGEGCCLTAPAVCVVEVPLLDRVEDMLDLADEVVCVTCPVEVRRERAIGRGMDGADFDRRVANQPTEEYLRSHADTVLDNSGAPERLATALGAWWAERESSGWGEARG</sequence>
<dbReference type="PANTHER" id="PTHR10695:SF46">
    <property type="entry name" value="BIFUNCTIONAL COENZYME A SYNTHASE-RELATED"/>
    <property type="match status" value="1"/>
</dbReference>
<dbReference type="InterPro" id="IPR027417">
    <property type="entry name" value="P-loop_NTPase"/>
</dbReference>
<keyword evidence="2 3" id="KW-0067">ATP-binding</keyword>
<dbReference type="HAMAP" id="MF_00376">
    <property type="entry name" value="Dephospho_CoA_kinase"/>
    <property type="match status" value="1"/>
</dbReference>
<keyword evidence="3 5" id="KW-0418">Kinase</keyword>
<dbReference type="CDD" id="cd02022">
    <property type="entry name" value="DPCK"/>
    <property type="match status" value="1"/>
</dbReference>
<dbReference type="PROSITE" id="PS51219">
    <property type="entry name" value="DPCK"/>
    <property type="match status" value="1"/>
</dbReference>
<proteinExistence type="inferred from homology"/>
<dbReference type="RefSeq" id="WP_349182320.1">
    <property type="nucleotide sequence ID" value="NZ_JBBNGS010000008.1"/>
</dbReference>
<dbReference type="EMBL" id="JBBNGS010000008">
    <property type="protein sequence ID" value="MEQ2637734.1"/>
    <property type="molecule type" value="Genomic_DNA"/>
</dbReference>
<comment type="pathway">
    <text evidence="3">Cofactor biosynthesis; coenzyme A biosynthesis; CoA from (R)-pantothenate: step 5/5.</text>
</comment>
<dbReference type="Proteomes" id="UP001478817">
    <property type="component" value="Unassembled WGS sequence"/>
</dbReference>
<dbReference type="InterPro" id="IPR001977">
    <property type="entry name" value="Depp_CoAkinase"/>
</dbReference>
<dbReference type="Pfam" id="PF01121">
    <property type="entry name" value="CoaE"/>
    <property type="match status" value="1"/>
</dbReference>
<reference evidence="5 6" key="1">
    <citation type="submission" date="2024-04" db="EMBL/GenBank/DDBJ databases">
        <title>Human intestinal bacterial collection.</title>
        <authorList>
            <person name="Pauvert C."/>
            <person name="Hitch T.C.A."/>
            <person name="Clavel T."/>
        </authorList>
    </citation>
    <scope>NUCLEOTIDE SEQUENCE [LARGE SCALE GENOMIC DNA]</scope>
    <source>
        <strain evidence="5 6">CLA-AA-H197</strain>
    </source>
</reference>
<feature type="binding site" evidence="3">
    <location>
        <begin position="11"/>
        <end position="16"/>
    </location>
    <ligand>
        <name>ATP</name>
        <dbReference type="ChEBI" id="CHEBI:30616"/>
    </ligand>
</feature>
<comment type="catalytic activity">
    <reaction evidence="3">
        <text>3'-dephospho-CoA + ATP = ADP + CoA + H(+)</text>
        <dbReference type="Rhea" id="RHEA:18245"/>
        <dbReference type="ChEBI" id="CHEBI:15378"/>
        <dbReference type="ChEBI" id="CHEBI:30616"/>
        <dbReference type="ChEBI" id="CHEBI:57287"/>
        <dbReference type="ChEBI" id="CHEBI:57328"/>
        <dbReference type="ChEBI" id="CHEBI:456216"/>
        <dbReference type="EC" id="2.7.1.24"/>
    </reaction>
</comment>
<comment type="subcellular location">
    <subcellularLocation>
        <location evidence="3">Cytoplasm</location>
    </subcellularLocation>
</comment>
<evidence type="ECO:0000256" key="1">
    <source>
        <dbReference type="ARBA" id="ARBA00022741"/>
    </source>
</evidence>
<keyword evidence="1 3" id="KW-0547">Nucleotide-binding</keyword>
<comment type="caution">
    <text evidence="5">The sequence shown here is derived from an EMBL/GenBank/DDBJ whole genome shotgun (WGS) entry which is preliminary data.</text>
</comment>
<dbReference type="NCBIfam" id="TIGR00152">
    <property type="entry name" value="dephospho-CoA kinase"/>
    <property type="match status" value="1"/>
</dbReference>
<dbReference type="Gene3D" id="3.40.50.300">
    <property type="entry name" value="P-loop containing nucleotide triphosphate hydrolases"/>
    <property type="match status" value="1"/>
</dbReference>
<keyword evidence="6" id="KW-1185">Reference proteome</keyword>
<keyword evidence="3 5" id="KW-0808">Transferase</keyword>
<dbReference type="SUPFAM" id="SSF52540">
    <property type="entry name" value="P-loop containing nucleoside triphosphate hydrolases"/>
    <property type="match status" value="1"/>
</dbReference>
<evidence type="ECO:0000256" key="4">
    <source>
        <dbReference type="NCBIfam" id="TIGR00152"/>
    </source>
</evidence>
<dbReference type="GO" id="GO:0004140">
    <property type="term" value="F:dephospho-CoA kinase activity"/>
    <property type="evidence" value="ECO:0007669"/>
    <property type="project" value="UniProtKB-EC"/>
</dbReference>
<evidence type="ECO:0000313" key="6">
    <source>
        <dbReference type="Proteomes" id="UP001478817"/>
    </source>
</evidence>